<dbReference type="GO" id="GO:0020037">
    <property type="term" value="F:heme binding"/>
    <property type="evidence" value="ECO:0007669"/>
    <property type="project" value="InterPro"/>
</dbReference>
<keyword evidence="5" id="KW-0472">Membrane</keyword>
<keyword evidence="3 4" id="KW-0408">Iron</keyword>
<dbReference type="GO" id="GO:0016705">
    <property type="term" value="F:oxidoreductase activity, acting on paired donors, with incorporation or reduction of molecular oxygen"/>
    <property type="evidence" value="ECO:0007669"/>
    <property type="project" value="InterPro"/>
</dbReference>
<evidence type="ECO:0000256" key="5">
    <source>
        <dbReference type="SAM" id="Phobius"/>
    </source>
</evidence>
<dbReference type="SUPFAM" id="SSF48264">
    <property type="entry name" value="Cytochrome P450"/>
    <property type="match status" value="1"/>
</dbReference>
<dbReference type="PRINTS" id="PR00463">
    <property type="entry name" value="EP450I"/>
</dbReference>
<dbReference type="AlphaFoldDB" id="A0AAN9URZ9"/>
<dbReference type="PRINTS" id="PR00385">
    <property type="entry name" value="P450"/>
</dbReference>
<comment type="caution">
    <text evidence="6">The sequence shown here is derived from an EMBL/GenBank/DDBJ whole genome shotgun (WGS) entry which is preliminary data.</text>
</comment>
<evidence type="ECO:0000313" key="7">
    <source>
        <dbReference type="Proteomes" id="UP001320245"/>
    </source>
</evidence>
<accession>A0AAN9URZ9</accession>
<dbReference type="Gene3D" id="1.10.630.10">
    <property type="entry name" value="Cytochrome P450"/>
    <property type="match status" value="1"/>
</dbReference>
<evidence type="ECO:0000256" key="3">
    <source>
        <dbReference type="ARBA" id="ARBA00023004"/>
    </source>
</evidence>
<evidence type="ECO:0000256" key="4">
    <source>
        <dbReference type="PIRSR" id="PIRSR602401-1"/>
    </source>
</evidence>
<keyword evidence="5" id="KW-1133">Transmembrane helix</keyword>
<organism evidence="6 7">
    <name type="scientific">Cytospora paraplurivora</name>
    <dbReference type="NCBI Taxonomy" id="2898453"/>
    <lineage>
        <taxon>Eukaryota</taxon>
        <taxon>Fungi</taxon>
        <taxon>Dikarya</taxon>
        <taxon>Ascomycota</taxon>
        <taxon>Pezizomycotina</taxon>
        <taxon>Sordariomycetes</taxon>
        <taxon>Sordariomycetidae</taxon>
        <taxon>Diaporthales</taxon>
        <taxon>Cytosporaceae</taxon>
        <taxon>Cytospora</taxon>
    </lineage>
</organism>
<keyword evidence="1 4" id="KW-0349">Heme</keyword>
<dbReference type="InterPro" id="IPR001128">
    <property type="entry name" value="Cyt_P450"/>
</dbReference>
<feature type="transmembrane region" description="Helical" evidence="5">
    <location>
        <begin position="74"/>
        <end position="92"/>
    </location>
</feature>
<dbReference type="Proteomes" id="UP001320245">
    <property type="component" value="Unassembled WGS sequence"/>
</dbReference>
<keyword evidence="7" id="KW-1185">Reference proteome</keyword>
<sequence length="497" mass="55816">MAPLLVQQLAQADLYGLTGRAAGLGVLFHVSIQTVEFERYMFHYLASLPVFAGLLTTVFAVYGHSGVLGAVAKSLLFETVFNASVLLSIVVYRTLFHRCKKFPGPLGAKISKFWSAYVASKNIQYYKELGNFHETYGDFVRTALATYQPRIEAKASLLLQAIQDRAGQAINATDWSMFYSFDVLGEVGFSKDFGNLATGVEHSAIKPIHEHIKVFGVISALPWLMNILGSIPGAASTYNEIFSFCANEIRAKQKVWDSEKYPEDIVSWLLKAVHEKDISAAPSVEALDDDARIVLLAGSDTTASTLTNCLYHLVKYPETQKKMREELRKSFGGDTPHWDYEKVKNVKYIDDFINETLRLRPTVLVAGSRETPPAGIQIDEVHIPGNTNVLIPIYYIQRDPRYWQQAEEFIPERWGDRRVEMETDKGPYFPFLYGAYTCPGKNVAYLSLRIALAKLVLNFDISYAPGEDGDHFEEDSLDTFVVTLPALNLQFTPLKEE</sequence>
<proteinExistence type="predicted"/>
<keyword evidence="2 4" id="KW-0479">Metal-binding</keyword>
<evidence type="ECO:0000313" key="6">
    <source>
        <dbReference type="EMBL" id="KAK7748664.1"/>
    </source>
</evidence>
<feature type="transmembrane region" description="Helical" evidence="5">
    <location>
        <begin position="42"/>
        <end position="62"/>
    </location>
</feature>
<dbReference type="GO" id="GO:0004497">
    <property type="term" value="F:monooxygenase activity"/>
    <property type="evidence" value="ECO:0007669"/>
    <property type="project" value="InterPro"/>
</dbReference>
<dbReference type="CDD" id="cd11061">
    <property type="entry name" value="CYP67-like"/>
    <property type="match status" value="1"/>
</dbReference>
<dbReference type="InterPro" id="IPR036396">
    <property type="entry name" value="Cyt_P450_sf"/>
</dbReference>
<evidence type="ECO:0008006" key="8">
    <source>
        <dbReference type="Google" id="ProtNLM"/>
    </source>
</evidence>
<dbReference type="PANTHER" id="PTHR24305">
    <property type="entry name" value="CYTOCHROME P450"/>
    <property type="match status" value="1"/>
</dbReference>
<feature type="binding site" description="axial binding residue" evidence="4">
    <location>
        <position position="438"/>
    </location>
    <ligand>
        <name>heme</name>
        <dbReference type="ChEBI" id="CHEBI:30413"/>
    </ligand>
    <ligandPart>
        <name>Fe</name>
        <dbReference type="ChEBI" id="CHEBI:18248"/>
    </ligandPart>
</feature>
<dbReference type="GO" id="GO:0005506">
    <property type="term" value="F:iron ion binding"/>
    <property type="evidence" value="ECO:0007669"/>
    <property type="project" value="InterPro"/>
</dbReference>
<dbReference type="EMBL" id="JAJSPL020000002">
    <property type="protein sequence ID" value="KAK7748664.1"/>
    <property type="molecule type" value="Genomic_DNA"/>
</dbReference>
<comment type="cofactor">
    <cofactor evidence="4">
        <name>heme</name>
        <dbReference type="ChEBI" id="CHEBI:30413"/>
    </cofactor>
</comment>
<reference evidence="6 7" key="1">
    <citation type="journal article" date="2023" name="PLoS ONE">
        <title>Cytospora paraplurivora sp. nov. isolated from orchards with fruit tree decline syndrome in Ontario, Canada.</title>
        <authorList>
            <person name="Ilyukhin E."/>
            <person name="Nguyen H.D.T."/>
            <person name="Castle A.J."/>
            <person name="Ellouze W."/>
        </authorList>
    </citation>
    <scope>NUCLEOTIDE SEQUENCE [LARGE SCALE GENOMIC DNA]</scope>
    <source>
        <strain evidence="6 7">FDS-564</strain>
    </source>
</reference>
<dbReference type="PANTHER" id="PTHR24305:SF78">
    <property type="entry name" value="P450, PUTATIVE (EUROFUNG)-RELATED"/>
    <property type="match status" value="1"/>
</dbReference>
<evidence type="ECO:0000256" key="2">
    <source>
        <dbReference type="ARBA" id="ARBA00022723"/>
    </source>
</evidence>
<dbReference type="Pfam" id="PF00067">
    <property type="entry name" value="p450"/>
    <property type="match status" value="1"/>
</dbReference>
<keyword evidence="5" id="KW-0812">Transmembrane</keyword>
<dbReference type="InterPro" id="IPR002401">
    <property type="entry name" value="Cyt_P450_E_grp-I"/>
</dbReference>
<dbReference type="InterPro" id="IPR050121">
    <property type="entry name" value="Cytochrome_P450_monoxygenase"/>
</dbReference>
<protein>
    <recommendedName>
        <fullName evidence="8">Cytochrome P450</fullName>
    </recommendedName>
</protein>
<evidence type="ECO:0000256" key="1">
    <source>
        <dbReference type="ARBA" id="ARBA00022617"/>
    </source>
</evidence>
<gene>
    <name evidence="6" type="ORF">SLS53_000685</name>
</gene>
<name>A0AAN9URZ9_9PEZI</name>